<evidence type="ECO:0000259" key="16">
    <source>
        <dbReference type="Pfam" id="PF08267"/>
    </source>
</evidence>
<evidence type="ECO:0000256" key="11">
    <source>
        <dbReference type="HAMAP-Rule" id="MF_00172"/>
    </source>
</evidence>
<feature type="binding site" evidence="11 12">
    <location>
        <position position="612"/>
    </location>
    <ligand>
        <name>L-homocysteine</name>
        <dbReference type="ChEBI" id="CHEBI:58199"/>
    </ligand>
</feature>
<evidence type="ECO:0000259" key="15">
    <source>
        <dbReference type="Pfam" id="PF01717"/>
    </source>
</evidence>
<dbReference type="Gene3D" id="3.20.20.210">
    <property type="match status" value="2"/>
</dbReference>
<dbReference type="GO" id="GO:0032259">
    <property type="term" value="P:methylation"/>
    <property type="evidence" value="ECO:0007669"/>
    <property type="project" value="UniProtKB-KW"/>
</dbReference>
<dbReference type="PANTHER" id="PTHR30519">
    <property type="entry name" value="5-METHYLTETRAHYDROPTEROYLTRIGLUTAMATE--HOMOCYSTEINE METHYLTRANSFERASE"/>
    <property type="match status" value="1"/>
</dbReference>
<dbReference type="FunFam" id="3.20.20.210:FF:000003">
    <property type="entry name" value="5-methyltetrahydropteroyltriglutamate--homocysteine methyltransferase"/>
    <property type="match status" value="1"/>
</dbReference>
<feature type="binding site" evidence="11">
    <location>
        <position position="739"/>
    </location>
    <ligand>
        <name>Zn(2+)</name>
        <dbReference type="ChEBI" id="CHEBI:29105"/>
        <note>catalytic</note>
    </ligand>
</feature>
<evidence type="ECO:0000313" key="18">
    <source>
        <dbReference type="Proteomes" id="UP000183926"/>
    </source>
</evidence>
<feature type="binding site" evidence="11">
    <location>
        <position position="678"/>
    </location>
    <ligand>
        <name>Zn(2+)</name>
        <dbReference type="ChEBI" id="CHEBI:29105"/>
        <note>catalytic</note>
    </ligand>
</feature>
<comment type="cofactor">
    <cofactor evidence="13">
        <name>Zn(2+)</name>
        <dbReference type="ChEBI" id="CHEBI:29105"/>
    </cofactor>
    <text evidence="13">Binds 2 Zn(2+) ions per subunit.</text>
</comment>
<feature type="binding site" evidence="13">
    <location>
        <position position="739"/>
    </location>
    <ligand>
        <name>Zn(2+)</name>
        <dbReference type="ChEBI" id="CHEBI:29105"/>
        <label>1</label>
        <note>catalytic</note>
    </ligand>
</feature>
<keyword evidence="9 11" id="KW-0862">Zinc</keyword>
<evidence type="ECO:0000256" key="9">
    <source>
        <dbReference type="ARBA" id="ARBA00022833"/>
    </source>
</evidence>
<dbReference type="HAMAP" id="MF_00172">
    <property type="entry name" value="Meth_synth"/>
    <property type="match status" value="1"/>
</dbReference>
<comment type="similarity">
    <text evidence="3 11">Belongs to the vitamin-B12 independent methionine synthase family.</text>
</comment>
<dbReference type="EMBL" id="FPBL01000001">
    <property type="protein sequence ID" value="SFU27621.1"/>
    <property type="molecule type" value="Genomic_DNA"/>
</dbReference>
<feature type="binding site" evidence="11 12">
    <location>
        <begin position="444"/>
        <end position="446"/>
    </location>
    <ligand>
        <name>L-homocysteine</name>
        <dbReference type="ChEBI" id="CHEBI:58199"/>
    </ligand>
</feature>
<feature type="binding site" evidence="11">
    <location>
        <position position="124"/>
    </location>
    <ligand>
        <name>5-methyltetrahydropteroyltri-L-glutamate</name>
        <dbReference type="ChEBI" id="CHEBI:58207"/>
    </ligand>
</feature>
<dbReference type="CDD" id="cd03312">
    <property type="entry name" value="CIMS_N_terminal_like"/>
    <property type="match status" value="1"/>
</dbReference>
<dbReference type="NCBIfam" id="NF003556">
    <property type="entry name" value="PRK05222.1"/>
    <property type="match status" value="1"/>
</dbReference>
<evidence type="ECO:0000256" key="6">
    <source>
        <dbReference type="ARBA" id="ARBA00022679"/>
    </source>
</evidence>
<dbReference type="Pfam" id="PF01717">
    <property type="entry name" value="Meth_synt_2"/>
    <property type="match status" value="1"/>
</dbReference>
<feature type="domain" description="Cobalamin-independent methionine synthase MetE N-terminal" evidence="16">
    <location>
        <begin position="16"/>
        <end position="321"/>
    </location>
</feature>
<evidence type="ECO:0000256" key="1">
    <source>
        <dbReference type="ARBA" id="ARBA00002777"/>
    </source>
</evidence>
<evidence type="ECO:0000256" key="7">
    <source>
        <dbReference type="ARBA" id="ARBA00022723"/>
    </source>
</evidence>
<proteinExistence type="inferred from homology"/>
<feature type="binding site" evidence="11">
    <location>
        <position position="656"/>
    </location>
    <ligand>
        <name>Zn(2+)</name>
        <dbReference type="ChEBI" id="CHEBI:29105"/>
        <note>catalytic</note>
    </ligand>
</feature>
<keyword evidence="5 11" id="KW-0028">Amino-acid biosynthesis</keyword>
<comment type="catalytic activity">
    <reaction evidence="11">
        <text>5-methyltetrahydropteroyltri-L-glutamate + L-homocysteine = tetrahydropteroyltri-L-glutamate + L-methionine</text>
        <dbReference type="Rhea" id="RHEA:21196"/>
        <dbReference type="ChEBI" id="CHEBI:57844"/>
        <dbReference type="ChEBI" id="CHEBI:58140"/>
        <dbReference type="ChEBI" id="CHEBI:58199"/>
        <dbReference type="ChEBI" id="CHEBI:58207"/>
        <dbReference type="EC" id="2.1.1.14"/>
    </reaction>
</comment>
<accession>A0A1I7EUM2</accession>
<name>A0A1I7EUM2_9PROT</name>
<feature type="binding site" evidence="13">
    <location>
        <position position="678"/>
    </location>
    <ligand>
        <name>Zn(2+)</name>
        <dbReference type="ChEBI" id="CHEBI:29105"/>
        <label>1</label>
        <note>catalytic</note>
    </ligand>
</feature>
<feature type="binding site" evidence="11">
    <location>
        <position position="618"/>
    </location>
    <ligand>
        <name>5-methyltetrahydropteroyltri-L-glutamate</name>
        <dbReference type="ChEBI" id="CHEBI:58207"/>
    </ligand>
</feature>
<feature type="binding site" evidence="11">
    <location>
        <begin position="28"/>
        <end position="31"/>
    </location>
    <ligand>
        <name>5-methyltetrahydropteroyltri-L-glutamate</name>
        <dbReference type="ChEBI" id="CHEBI:58207"/>
    </ligand>
</feature>
<dbReference type="PIRSF" id="PIRSF000382">
    <property type="entry name" value="MeTrfase_B12_ind"/>
    <property type="match status" value="1"/>
</dbReference>
<reference evidence="17 18" key="1">
    <citation type="submission" date="2016-10" db="EMBL/GenBank/DDBJ databases">
        <authorList>
            <person name="de Groot N.N."/>
        </authorList>
    </citation>
    <scope>NUCLEOTIDE SEQUENCE [LARGE SCALE GENOMIC DNA]</scope>
    <source>
        <strain evidence="17 18">Nm24</strain>
    </source>
</reference>
<evidence type="ECO:0000256" key="4">
    <source>
        <dbReference type="ARBA" id="ARBA00022603"/>
    </source>
</evidence>
<feature type="binding site" evidence="11 12">
    <location>
        <position position="612"/>
    </location>
    <ligand>
        <name>L-methionine</name>
        <dbReference type="ChEBI" id="CHEBI:57844"/>
    </ligand>
</feature>
<evidence type="ECO:0000256" key="3">
    <source>
        <dbReference type="ARBA" id="ARBA00009553"/>
    </source>
</evidence>
<evidence type="ECO:0000256" key="8">
    <source>
        <dbReference type="ARBA" id="ARBA00022737"/>
    </source>
</evidence>
<dbReference type="NCBIfam" id="TIGR01371">
    <property type="entry name" value="met_syn_B12ind"/>
    <property type="match status" value="1"/>
</dbReference>
<feature type="binding site" evidence="13">
    <location>
        <position position="654"/>
    </location>
    <ligand>
        <name>Zn(2+)</name>
        <dbReference type="ChEBI" id="CHEBI:29105"/>
        <label>1</label>
        <note>catalytic</note>
    </ligand>
</feature>
<feature type="binding site" evidence="11 12">
    <location>
        <begin position="444"/>
        <end position="446"/>
    </location>
    <ligand>
        <name>L-methionine</name>
        <dbReference type="ChEBI" id="CHEBI:57844"/>
    </ligand>
</feature>
<evidence type="ECO:0000256" key="13">
    <source>
        <dbReference type="PIRSR" id="PIRSR000382-2"/>
    </source>
</evidence>
<keyword evidence="10 11" id="KW-0486">Methionine biosynthesis</keyword>
<comment type="function">
    <text evidence="1 11">Catalyzes the transfer of a methyl group from 5-methyltetrahydrofolate to homocysteine resulting in methionine formation.</text>
</comment>
<feature type="binding site" evidence="11">
    <location>
        <position position="654"/>
    </location>
    <ligand>
        <name>Zn(2+)</name>
        <dbReference type="ChEBI" id="CHEBI:29105"/>
        <note>catalytic</note>
    </ligand>
</feature>
<feature type="domain" description="Cobalamin-independent methionine synthase MetE C-terminal/archaeal" evidence="15">
    <location>
        <begin position="439"/>
        <end position="761"/>
    </location>
</feature>
<evidence type="ECO:0000256" key="12">
    <source>
        <dbReference type="PIRSR" id="PIRSR000382-1"/>
    </source>
</evidence>
<dbReference type="UniPathway" id="UPA00051">
    <property type="reaction ID" value="UER00082"/>
</dbReference>
<feature type="binding site" evidence="11 12">
    <location>
        <position position="574"/>
    </location>
    <ligand>
        <name>5-methyltetrahydropteroyltri-L-glutamate</name>
        <dbReference type="ChEBI" id="CHEBI:58207"/>
    </ligand>
</feature>
<feature type="binding site" evidence="12">
    <location>
        <position position="31"/>
    </location>
    <ligand>
        <name>5-methyltetrahydropteroyltri-L-glutamate</name>
        <dbReference type="ChEBI" id="CHEBI:58207"/>
    </ligand>
</feature>
<dbReference type="AlphaFoldDB" id="A0A1I7EUM2"/>
<dbReference type="SUPFAM" id="SSF51726">
    <property type="entry name" value="UROD/MetE-like"/>
    <property type="match status" value="2"/>
</dbReference>
<keyword evidence="7 11" id="KW-0479">Metal-binding</keyword>
<evidence type="ECO:0000256" key="5">
    <source>
        <dbReference type="ARBA" id="ARBA00022605"/>
    </source>
</evidence>
<dbReference type="Proteomes" id="UP000183926">
    <property type="component" value="Unassembled WGS sequence"/>
</dbReference>
<dbReference type="GO" id="GO:0008270">
    <property type="term" value="F:zinc ion binding"/>
    <property type="evidence" value="ECO:0007669"/>
    <property type="project" value="InterPro"/>
</dbReference>
<dbReference type="FunFam" id="3.20.20.210:FF:000002">
    <property type="entry name" value="5-methyltetrahydropteroyltriglutamate--homocysteine methyltransferase"/>
    <property type="match status" value="1"/>
</dbReference>
<feature type="binding site" evidence="11">
    <location>
        <position position="497"/>
    </location>
    <ligand>
        <name>L-homocysteine</name>
        <dbReference type="ChEBI" id="CHEBI:58199"/>
    </ligand>
</feature>
<feature type="active site" description="Proton donor" evidence="11 14">
    <location>
        <position position="707"/>
    </location>
</feature>
<dbReference type="CDD" id="cd03311">
    <property type="entry name" value="CIMS_C_terminal_like"/>
    <property type="match status" value="1"/>
</dbReference>
<evidence type="ECO:0000256" key="2">
    <source>
        <dbReference type="ARBA" id="ARBA00004681"/>
    </source>
</evidence>
<feature type="binding site" evidence="11 12">
    <location>
        <position position="497"/>
    </location>
    <ligand>
        <name>L-methionine</name>
        <dbReference type="ChEBI" id="CHEBI:57844"/>
    </ligand>
</feature>
<dbReference type="GO" id="GO:0071265">
    <property type="term" value="P:L-methionine biosynthetic process"/>
    <property type="evidence" value="ECO:0007669"/>
    <property type="project" value="UniProtKB-ARBA"/>
</dbReference>
<evidence type="ECO:0000256" key="10">
    <source>
        <dbReference type="ARBA" id="ARBA00023167"/>
    </source>
</evidence>
<sequence>MMVFRSCRENIMRTLTHNLGFPRIGAQRELKKALEAHWKGQSEAAQLLATACDIRASNWLSQQKLGIDLIPVGDFSLYDHVLDMTALLGAIPHRFGHTGDQVPLDLYFAMARGTADQPAMEMTKWFNTNYHYIVPEFDHNTRFHLASDRLFQEIKEAKALGINTKAVLIGPLTYLYLGKEITPGFQRLDLLPHLLPVYREILQKIAALGVEWVQIDEPILALDLEQPWLDGFTEAYHALNDTGSRLLLTTYFGTVDHHLALLENLPVDGLHIDLSSAPEQLESFLTKNFSSKTLSLGCIDGRNIWRADLSQKLEMLSQAASRFAGNLWIAPSCSLLHCPVDLSLETKLDPEIKNWLAFSTQKLEEIAILGLGLNQGKESIQEKLAVSDQASQSRKTSCRIHNPVVHHRVNHLTDHDSQRTHPFAIRKQQQQQRFNLPLLPTTTIGSFPQTVAIRQVRAAFKKNELSHLDYLSAMRDEIKEVIRKQEEIGLDVLVHGEPERNDMVEYFGEQLWGYAFTENGWVQSYGSRCVKPPILYGDVYRPEAMTVEWIKYAQSQTDKPVKGMLTGPVTMLFWSFVRDDQPRADTALQLALAIRDEVTDLEKAGIGMIQIDEPAFREGLPLRKQDWQHYLDWAVKAFRVASSSVKDETQIHTHMCYSEFHDILPAIAKLDADVITIETSRSRMELLDAFVKFSYPNEIGPGVYDIHSPRVPDVSEMLELLKKASRHIDPTLLWVNPDCGLKTRNWPETRTALQKMVDCAKSLRSTLQT</sequence>
<evidence type="ECO:0000313" key="17">
    <source>
        <dbReference type="EMBL" id="SFU27621.1"/>
    </source>
</evidence>
<evidence type="ECO:0000256" key="14">
    <source>
        <dbReference type="PIRSR" id="PIRSR000382-3"/>
    </source>
</evidence>
<feature type="binding site" evidence="12">
    <location>
        <position position="129"/>
    </location>
    <ligand>
        <name>5-methyltetrahydropteroyltri-L-glutamate</name>
        <dbReference type="ChEBI" id="CHEBI:58207"/>
    </ligand>
</feature>
<feature type="binding site" evidence="11 12">
    <location>
        <begin position="528"/>
        <end position="529"/>
    </location>
    <ligand>
        <name>5-methyltetrahydropteroyltri-L-glutamate</name>
        <dbReference type="ChEBI" id="CHEBI:58207"/>
    </ligand>
</feature>
<organism evidence="17 18">
    <name type="scientific">Nitrosomonas eutropha</name>
    <dbReference type="NCBI Taxonomy" id="916"/>
    <lineage>
        <taxon>Bacteria</taxon>
        <taxon>Pseudomonadati</taxon>
        <taxon>Pseudomonadota</taxon>
        <taxon>Betaproteobacteria</taxon>
        <taxon>Nitrosomonadales</taxon>
        <taxon>Nitrosomonadaceae</taxon>
        <taxon>Nitrosomonas</taxon>
    </lineage>
</organism>
<feature type="binding site" evidence="13">
    <location>
        <position position="656"/>
    </location>
    <ligand>
        <name>Zn(2+)</name>
        <dbReference type="ChEBI" id="CHEBI:29105"/>
        <label>1</label>
        <note>catalytic</note>
    </ligand>
</feature>
<dbReference type="InterPro" id="IPR038071">
    <property type="entry name" value="UROD/MetE-like_sf"/>
</dbReference>
<dbReference type="InterPro" id="IPR002629">
    <property type="entry name" value="Met_Synth_C/arc"/>
</dbReference>
<keyword evidence="4 11" id="KW-0489">Methyltransferase</keyword>
<comment type="cofactor">
    <cofactor evidence="11">
        <name>Zn(2+)</name>
        <dbReference type="ChEBI" id="CHEBI:29105"/>
    </cofactor>
    <text evidence="11">Binds 1 zinc ion per subunit.</text>
</comment>
<dbReference type="Pfam" id="PF08267">
    <property type="entry name" value="Meth_synt_1"/>
    <property type="match status" value="1"/>
</dbReference>
<dbReference type="InterPro" id="IPR006276">
    <property type="entry name" value="Cobalamin-indep_Met_synthase"/>
</dbReference>
<keyword evidence="8 11" id="KW-0677">Repeat</keyword>
<dbReference type="EC" id="2.1.1.14" evidence="11"/>
<keyword evidence="6 11" id="KW-0808">Transferase</keyword>
<gene>
    <name evidence="11" type="primary">metE</name>
    <name evidence="17" type="ORF">SAMN05216339_10169</name>
</gene>
<dbReference type="InterPro" id="IPR013215">
    <property type="entry name" value="Cbl-indep_Met_Synth_N"/>
</dbReference>
<protein>
    <recommendedName>
        <fullName evidence="11">5-methyltetrahydropteroyltriglutamate--homocysteine methyltransferase</fullName>
        <ecNumber evidence="11">2.1.1.14</ecNumber>
    </recommendedName>
    <alternativeName>
        <fullName evidence="11">Cobalamin-independent methionine synthase</fullName>
    </alternativeName>
    <alternativeName>
        <fullName evidence="11">Methionine synthase, vitamin-B12 independent isozyme</fullName>
    </alternativeName>
</protein>
<dbReference type="GO" id="GO:0003871">
    <property type="term" value="F:5-methyltetrahydropteroyltriglutamate-homocysteine S-methyltransferase activity"/>
    <property type="evidence" value="ECO:0007669"/>
    <property type="project" value="UniProtKB-UniRule"/>
</dbReference>
<comment type="pathway">
    <text evidence="2 11">Amino-acid biosynthesis; L-methionine biosynthesis via de novo pathway; L-methionine from L-homocysteine (MetE route): step 1/1.</text>
</comment>